<dbReference type="Pfam" id="PF13692">
    <property type="entry name" value="Glyco_trans_1_4"/>
    <property type="match status" value="1"/>
</dbReference>
<dbReference type="Pfam" id="PF13439">
    <property type="entry name" value="Glyco_transf_4"/>
    <property type="match status" value="1"/>
</dbReference>
<dbReference type="EMBL" id="JAEQNC010000001">
    <property type="protein sequence ID" value="MBL0370530.1"/>
    <property type="molecule type" value="Genomic_DNA"/>
</dbReference>
<dbReference type="SUPFAM" id="SSF53756">
    <property type="entry name" value="UDP-Glycosyltransferase/glycogen phosphorylase"/>
    <property type="match status" value="1"/>
</dbReference>
<evidence type="ECO:0000313" key="2">
    <source>
        <dbReference type="EMBL" id="MBL0370530.1"/>
    </source>
</evidence>
<organism evidence="2 3">
    <name type="scientific">Rhizobium setariae</name>
    <dbReference type="NCBI Taxonomy" id="2801340"/>
    <lineage>
        <taxon>Bacteria</taxon>
        <taxon>Pseudomonadati</taxon>
        <taxon>Pseudomonadota</taxon>
        <taxon>Alphaproteobacteria</taxon>
        <taxon>Hyphomicrobiales</taxon>
        <taxon>Rhizobiaceae</taxon>
        <taxon>Rhizobium/Agrobacterium group</taxon>
        <taxon>Rhizobium</taxon>
    </lineage>
</organism>
<dbReference type="GO" id="GO:0016757">
    <property type="term" value="F:glycosyltransferase activity"/>
    <property type="evidence" value="ECO:0007669"/>
    <property type="project" value="TreeGrafter"/>
</dbReference>
<evidence type="ECO:0000313" key="3">
    <source>
        <dbReference type="Proteomes" id="UP000633219"/>
    </source>
</evidence>
<dbReference type="PANTHER" id="PTHR12526">
    <property type="entry name" value="GLYCOSYLTRANSFERASE"/>
    <property type="match status" value="1"/>
</dbReference>
<dbReference type="InterPro" id="IPR028098">
    <property type="entry name" value="Glyco_trans_4-like_N"/>
</dbReference>
<sequence length="387" mass="42808">MHTTVDRNSAKMSGTSASPLVVQVVRQFLPNRGGLEDVVFNLSRQLIRRGYRVRVVTLDSLFADPSLPLSDRETIEGIEVARIPWKGSTRYPIAPSVLRHIGDADLVHVHAVDFFYDFLALTKLLHRKPMIATTHGGFFHTRRFAAIKSLWFNTLTRFSSRRYRYLVGCSRSDVETFTPISRANLRLIENGADTDKFQDQASPVPTKRIVTIGRFSSNKRLDRLIGMMRALVDREPDWRLEIIGVPSDLSNSDLTRMIGDRGLAGHVRLLTGLSNEEICRVISGASFFASASEYEGFGLVAIEAMSAGLLPVLQENTAYQALAGKHDLISLADFSSPSAAATIMLAAWGRLSADPAQTRATLIAQSEAYSWNSVGDSYVALYNDILG</sequence>
<dbReference type="PANTHER" id="PTHR12526:SF638">
    <property type="entry name" value="SPORE COAT PROTEIN SA"/>
    <property type="match status" value="1"/>
</dbReference>
<dbReference type="Proteomes" id="UP000633219">
    <property type="component" value="Unassembled WGS sequence"/>
</dbReference>
<reference evidence="2" key="1">
    <citation type="submission" date="2021-01" db="EMBL/GenBank/DDBJ databases">
        <title>Rhizobium sp. strain KVB221 16S ribosomal RNA gene Genome sequencing and assembly.</title>
        <authorList>
            <person name="Kang M."/>
        </authorList>
    </citation>
    <scope>NUCLEOTIDE SEQUENCE</scope>
    <source>
        <strain evidence="2">KVB221</strain>
    </source>
</reference>
<dbReference type="RefSeq" id="WP_201651792.1">
    <property type="nucleotide sequence ID" value="NZ_JAEQNC010000001.1"/>
</dbReference>
<gene>
    <name evidence="2" type="ORF">JJB09_00685</name>
</gene>
<dbReference type="AlphaFoldDB" id="A0A936YQJ5"/>
<protein>
    <submittedName>
        <fullName evidence="2">Glycosyltransferase family 4 protein</fullName>
    </submittedName>
</protein>
<dbReference type="Gene3D" id="3.40.50.2000">
    <property type="entry name" value="Glycogen Phosphorylase B"/>
    <property type="match status" value="2"/>
</dbReference>
<proteinExistence type="predicted"/>
<keyword evidence="3" id="KW-1185">Reference proteome</keyword>
<feature type="domain" description="Glycosyltransferase subfamily 4-like N-terminal" evidence="1">
    <location>
        <begin position="33"/>
        <end position="196"/>
    </location>
</feature>
<accession>A0A936YQJ5</accession>
<comment type="caution">
    <text evidence="2">The sequence shown here is derived from an EMBL/GenBank/DDBJ whole genome shotgun (WGS) entry which is preliminary data.</text>
</comment>
<evidence type="ECO:0000259" key="1">
    <source>
        <dbReference type="Pfam" id="PF13439"/>
    </source>
</evidence>
<name>A0A936YQJ5_9HYPH</name>
<dbReference type="CDD" id="cd03801">
    <property type="entry name" value="GT4_PimA-like"/>
    <property type="match status" value="1"/>
</dbReference>